<sequence>MKALPITLAGGGAAASAGAGYLTYQKFFTQDISSRLQNEKFTLLTDSKEHDTHWESLKTQYNSQKANKGKIFTDGSKDIEISELKSECKKALSGNIKDDDLYFKTKRWCVVPISLSEHLNKFDFHSFSTEDKADNSDKSKWESKVTEYEKEDNKGKRISGLDTLSTEKWKAIMNKCKEIGGKKNYEDEFEANFEKYKEWCSVKKKV</sequence>
<name>E8ZIF5_MYCHL</name>
<organism evidence="1 2">
    <name type="scientific">Mycoplasma haemofelis (strain Langford 1)</name>
    <name type="common">Haemobartonella felis</name>
    <dbReference type="NCBI Taxonomy" id="941640"/>
    <lineage>
        <taxon>Bacteria</taxon>
        <taxon>Bacillati</taxon>
        <taxon>Mycoplasmatota</taxon>
        <taxon>Mollicutes</taxon>
        <taxon>Mycoplasmataceae</taxon>
        <taxon>Mycoplasma</taxon>
    </lineage>
</organism>
<proteinExistence type="predicted"/>
<accession>E8ZIF5</accession>
<dbReference type="EMBL" id="FR773153">
    <property type="protein sequence ID" value="CBY92926.1"/>
    <property type="molecule type" value="Genomic_DNA"/>
</dbReference>
<dbReference type="HOGENOM" id="CLU_098620_3_0_14"/>
<dbReference type="KEGG" id="mha:HF1_09180"/>
<keyword evidence="2" id="KW-1185">Reference proteome</keyword>
<dbReference type="Proteomes" id="UP000008637">
    <property type="component" value="Chromosome"/>
</dbReference>
<evidence type="ECO:0000313" key="1">
    <source>
        <dbReference type="EMBL" id="CBY92926.1"/>
    </source>
</evidence>
<evidence type="ECO:0000313" key="2">
    <source>
        <dbReference type="Proteomes" id="UP000008637"/>
    </source>
</evidence>
<reference evidence="1 2" key="1">
    <citation type="journal article" date="2011" name="J. Bacteriol.">
        <title>Complete genome sequence of Mycoplasma haemofelis, a hemotropic mycoplasma.</title>
        <authorList>
            <person name="Barker E.N."/>
            <person name="Helps C.R."/>
            <person name="Peters I.R."/>
            <person name="Darby A.C."/>
            <person name="Radford A.D."/>
            <person name="Tasker S."/>
        </authorList>
    </citation>
    <scope>NUCLEOTIDE SEQUENCE [LARGE SCALE GENOMIC DNA]</scope>
    <source>
        <strain evidence="1 2">Langford 1</strain>
    </source>
</reference>
<protein>
    <submittedName>
        <fullName evidence="1">Uncharacterized protein</fullName>
    </submittedName>
</protein>
<dbReference type="AlphaFoldDB" id="E8ZIF5"/>
<dbReference type="OrthoDB" id="9824586at2"/>
<gene>
    <name evidence="1" type="ordered locus">HF1_09180</name>
</gene>